<organism evidence="1 2">
    <name type="scientific">Gossypium trilobum</name>
    <dbReference type="NCBI Taxonomy" id="34281"/>
    <lineage>
        <taxon>Eukaryota</taxon>
        <taxon>Viridiplantae</taxon>
        <taxon>Streptophyta</taxon>
        <taxon>Embryophyta</taxon>
        <taxon>Tracheophyta</taxon>
        <taxon>Spermatophyta</taxon>
        <taxon>Magnoliopsida</taxon>
        <taxon>eudicotyledons</taxon>
        <taxon>Gunneridae</taxon>
        <taxon>Pentapetalae</taxon>
        <taxon>rosids</taxon>
        <taxon>malvids</taxon>
        <taxon>Malvales</taxon>
        <taxon>Malvaceae</taxon>
        <taxon>Malvoideae</taxon>
        <taxon>Gossypium</taxon>
    </lineage>
</organism>
<protein>
    <submittedName>
        <fullName evidence="1">Uncharacterized protein</fullName>
    </submittedName>
</protein>
<comment type="caution">
    <text evidence="1">The sequence shown here is derived from an EMBL/GenBank/DDBJ whole genome shotgun (WGS) entry which is preliminary data.</text>
</comment>
<gene>
    <name evidence="1" type="ORF">Gotri_027810</name>
</gene>
<evidence type="ECO:0000313" key="2">
    <source>
        <dbReference type="Proteomes" id="UP000593568"/>
    </source>
</evidence>
<dbReference type="EMBL" id="JABEZW010226660">
    <property type="protein sequence ID" value="MBA0787856.1"/>
    <property type="molecule type" value="Genomic_DNA"/>
</dbReference>
<reference evidence="1 2" key="1">
    <citation type="journal article" date="2019" name="Genome Biol. Evol.">
        <title>Insights into the evolution of the New World diploid cottons (Gossypium, subgenus Houzingenia) based on genome sequencing.</title>
        <authorList>
            <person name="Grover C.E."/>
            <person name="Arick M.A. 2nd"/>
            <person name="Thrash A."/>
            <person name="Conover J.L."/>
            <person name="Sanders W.S."/>
            <person name="Peterson D.G."/>
            <person name="Frelichowski J.E."/>
            <person name="Scheffler J.A."/>
            <person name="Scheffler B.E."/>
            <person name="Wendel J.F."/>
        </authorList>
    </citation>
    <scope>NUCLEOTIDE SEQUENCE [LARGE SCALE GENOMIC DNA]</scope>
    <source>
        <strain evidence="1">8</strain>
        <tissue evidence="1">Leaf</tissue>
    </source>
</reference>
<keyword evidence="2" id="KW-1185">Reference proteome</keyword>
<accession>A0A7J9FR99</accession>
<name>A0A7J9FR99_9ROSI</name>
<evidence type="ECO:0000313" key="1">
    <source>
        <dbReference type="EMBL" id="MBA0787856.1"/>
    </source>
</evidence>
<proteinExistence type="predicted"/>
<dbReference type="Proteomes" id="UP000593568">
    <property type="component" value="Unassembled WGS sequence"/>
</dbReference>
<dbReference type="AlphaFoldDB" id="A0A7J9FR99"/>
<sequence length="106" mass="12296">MIRSTILIRCGGHLWGASFGSGPEILEEIGTYMNKVGSNIELANRNLFQPFPSEMYIQWHLKRSKISMSVQFKGKRKVLDDIDELTEKIHDLEMCLRGRDEEVRQQ</sequence>